<protein>
    <recommendedName>
        <fullName evidence="3">Cell envelope-related transcriptional attenuator domain-containing protein</fullName>
    </recommendedName>
</protein>
<organism evidence="4">
    <name type="scientific">hydrothermal vent metagenome</name>
    <dbReference type="NCBI Taxonomy" id="652676"/>
    <lineage>
        <taxon>unclassified sequences</taxon>
        <taxon>metagenomes</taxon>
        <taxon>ecological metagenomes</taxon>
    </lineage>
</organism>
<sequence length="560" mass="60382">MATVQDTAAMGEKRPWLAAALSVFVPGLGHLYLASYRRATLWFSPALVAVVVGIGATQFRTSEIVGATLNPTALWALFGLNILAAAWRVGAAADAYGVARHGERGGAPVGVAVLGWIILVTVVLAPHVVVGRYTIDAVRLLESVFVVEGAAPTVEPIIPIGTDADIVPDPVVKHYTVDAPREVSLRNLIFREGIGDPDAVEEWEDVLASRGTPGANAPFLPFTERVGAERITILLAGGDGGPGRGGMRTDTMMVATLDTVTGKAALFGFPRNLGQVPLPRRYATAFVELEQRLIPKPPPPTEEEQQSTTTTTLAEGEQPPAVEEPVFESCRCFPDQLNALYPFTRKWTGTYPNEVDPGMAVLRDTLQQLMGLRIDYYALVDMAAFVDLVDAIGGVDVYVQKPLEAEVSPPREGDSWAYVNVDVGWNHLNGPEALAYSRARKGSSDYTRMQRQRCMLRAVAAKADPLTLLRRFSAIVNAVEGSVVTDIPLSFAPDLLAAAAKLDFNDIETVGFVPTYWAPERDYGGRPIPDVDRIRGKVRRVINGQSTPSGEALPESECDA</sequence>
<dbReference type="Pfam" id="PF03816">
    <property type="entry name" value="LytR_cpsA_psr"/>
    <property type="match status" value="1"/>
</dbReference>
<keyword evidence="2" id="KW-1133">Transmembrane helix</keyword>
<dbReference type="PANTHER" id="PTHR33392:SF6">
    <property type="entry name" value="POLYISOPRENYL-TEICHOIC ACID--PEPTIDOGLYCAN TEICHOIC ACID TRANSFERASE TAGU"/>
    <property type="match status" value="1"/>
</dbReference>
<feature type="transmembrane region" description="Helical" evidence="2">
    <location>
        <begin position="16"/>
        <end position="34"/>
    </location>
</feature>
<feature type="domain" description="Cell envelope-related transcriptional attenuator" evidence="3">
    <location>
        <begin position="354"/>
        <end position="463"/>
    </location>
</feature>
<feature type="transmembrane region" description="Helical" evidence="2">
    <location>
        <begin position="73"/>
        <end position="97"/>
    </location>
</feature>
<proteinExistence type="predicted"/>
<gene>
    <name evidence="4" type="ORF">MNBD_ACTINO01-1040</name>
</gene>
<dbReference type="AlphaFoldDB" id="A0A3B0RQQ3"/>
<feature type="transmembrane region" description="Helical" evidence="2">
    <location>
        <begin position="109"/>
        <end position="129"/>
    </location>
</feature>
<keyword evidence="2" id="KW-0472">Membrane</keyword>
<dbReference type="InterPro" id="IPR004474">
    <property type="entry name" value="LytR_CpsA_psr"/>
</dbReference>
<dbReference type="NCBIfam" id="TIGR00350">
    <property type="entry name" value="lytR_cpsA_psr"/>
    <property type="match status" value="1"/>
</dbReference>
<evidence type="ECO:0000256" key="1">
    <source>
        <dbReference type="SAM" id="MobiDB-lite"/>
    </source>
</evidence>
<evidence type="ECO:0000313" key="4">
    <source>
        <dbReference type="EMBL" id="VAV93942.1"/>
    </source>
</evidence>
<feature type="compositionally biased region" description="Low complexity" evidence="1">
    <location>
        <begin position="306"/>
        <end position="319"/>
    </location>
</feature>
<dbReference type="PANTHER" id="PTHR33392">
    <property type="entry name" value="POLYISOPRENYL-TEICHOIC ACID--PEPTIDOGLYCAN TEICHOIC ACID TRANSFERASE TAGU"/>
    <property type="match status" value="1"/>
</dbReference>
<reference evidence="4" key="1">
    <citation type="submission" date="2018-06" db="EMBL/GenBank/DDBJ databases">
        <authorList>
            <person name="Zhirakovskaya E."/>
        </authorList>
    </citation>
    <scope>NUCLEOTIDE SEQUENCE</scope>
</reference>
<keyword evidence="2" id="KW-0812">Transmembrane</keyword>
<name>A0A3B0RQQ3_9ZZZZ</name>
<evidence type="ECO:0000256" key="2">
    <source>
        <dbReference type="SAM" id="Phobius"/>
    </source>
</evidence>
<dbReference type="InterPro" id="IPR050922">
    <property type="entry name" value="LytR/CpsA/Psr_CW_biosynth"/>
</dbReference>
<feature type="region of interest" description="Disordered" evidence="1">
    <location>
        <begin position="292"/>
        <end position="320"/>
    </location>
</feature>
<feature type="transmembrane region" description="Helical" evidence="2">
    <location>
        <begin position="41"/>
        <end position="61"/>
    </location>
</feature>
<dbReference type="Gene3D" id="3.40.630.190">
    <property type="entry name" value="LCP protein"/>
    <property type="match status" value="1"/>
</dbReference>
<evidence type="ECO:0000259" key="3">
    <source>
        <dbReference type="Pfam" id="PF03816"/>
    </source>
</evidence>
<dbReference type="EMBL" id="UOEI01000111">
    <property type="protein sequence ID" value="VAV93942.1"/>
    <property type="molecule type" value="Genomic_DNA"/>
</dbReference>
<accession>A0A3B0RQQ3</accession>